<dbReference type="PROSITE" id="PS51371">
    <property type="entry name" value="CBS"/>
    <property type="match status" value="2"/>
</dbReference>
<dbReference type="AlphaFoldDB" id="A0A5J5IM97"/>
<keyword evidence="1" id="KW-0129">CBS domain</keyword>
<protein>
    <submittedName>
        <fullName evidence="3">CBS domain-containing protein</fullName>
    </submittedName>
</protein>
<proteinExistence type="predicted"/>
<dbReference type="Gene3D" id="3.90.550.10">
    <property type="entry name" value="Spore Coat Polysaccharide Biosynthesis Protein SpsA, Chain A"/>
    <property type="match status" value="1"/>
</dbReference>
<feature type="domain" description="CBS" evidence="2">
    <location>
        <begin position="66"/>
        <end position="124"/>
    </location>
</feature>
<keyword evidence="4" id="KW-1185">Reference proteome</keyword>
<dbReference type="PANTHER" id="PTHR22572">
    <property type="entry name" value="SUGAR-1-PHOSPHATE GUANYL TRANSFERASE"/>
    <property type="match status" value="1"/>
</dbReference>
<evidence type="ECO:0000313" key="3">
    <source>
        <dbReference type="EMBL" id="KAA9041473.1"/>
    </source>
</evidence>
<name>A0A5J5IM97_9BACT</name>
<accession>A0A5J5IM97</accession>
<dbReference type="Pfam" id="PF00571">
    <property type="entry name" value="CBS"/>
    <property type="match status" value="2"/>
</dbReference>
<dbReference type="EMBL" id="VYQF01000001">
    <property type="protein sequence ID" value="KAA9041473.1"/>
    <property type="molecule type" value="Genomic_DNA"/>
</dbReference>
<dbReference type="SUPFAM" id="SSF54631">
    <property type="entry name" value="CBS-domain pair"/>
    <property type="match status" value="1"/>
</dbReference>
<feature type="domain" description="CBS" evidence="2">
    <location>
        <begin position="1"/>
        <end position="61"/>
    </location>
</feature>
<dbReference type="InterPro" id="IPR050486">
    <property type="entry name" value="Mannose-1P_guanyltransferase"/>
</dbReference>
<evidence type="ECO:0000313" key="4">
    <source>
        <dbReference type="Proteomes" id="UP000326903"/>
    </source>
</evidence>
<dbReference type="CDD" id="cd06426">
    <property type="entry name" value="NTP_transferase_like_2"/>
    <property type="match status" value="1"/>
</dbReference>
<sequence>MSPDISQLIINPKTTLKQALTQMDDVGYKLLMIVDVNGFFKGLITIGDIQRAIIANKSLDEPAVLFSRSDLILGNTNDSLSEIRRQMLLYRLVYMPIIDENKKVIKIIYWEDIVKDEENRIYPILNLPVVIMAGGIGSRLKPLTNILPKPLLPFGESTILENIIDRFKKYSCFNFEISVNYKADLIRFYFDSLGEKDYHINFFTEEKPLGTAGSLHLLEDKLLTTFFVSNCDILIEEDYSAIHKYHRENKNELTIVASIKNYDIPYGTIESGINGELISLKEKPQLDFMINSGMYILEPHLLKEIPKSTFFHLTHLIERIKGRGGKVGVFPISEKSWIDIGEWQFYSKVLFQ</sequence>
<dbReference type="Pfam" id="PF00483">
    <property type="entry name" value="NTP_transferase"/>
    <property type="match status" value="1"/>
</dbReference>
<evidence type="ECO:0000259" key="2">
    <source>
        <dbReference type="PROSITE" id="PS51371"/>
    </source>
</evidence>
<reference evidence="3 4" key="1">
    <citation type="submission" date="2019-09" db="EMBL/GenBank/DDBJ databases">
        <title>Draft genome sequence of Ginsengibacter sp. BR5-29.</title>
        <authorList>
            <person name="Im W.-T."/>
        </authorList>
    </citation>
    <scope>NUCLEOTIDE SEQUENCE [LARGE SCALE GENOMIC DNA]</scope>
    <source>
        <strain evidence="3 4">BR5-29</strain>
    </source>
</reference>
<dbReference type="RefSeq" id="WP_150413593.1">
    <property type="nucleotide sequence ID" value="NZ_VYQF01000001.1"/>
</dbReference>
<comment type="caution">
    <text evidence="3">The sequence shown here is derived from an EMBL/GenBank/DDBJ whole genome shotgun (WGS) entry which is preliminary data.</text>
</comment>
<gene>
    <name evidence="3" type="ORF">FW778_05460</name>
</gene>
<dbReference type="Proteomes" id="UP000326903">
    <property type="component" value="Unassembled WGS sequence"/>
</dbReference>
<dbReference type="SMART" id="SM00116">
    <property type="entry name" value="CBS"/>
    <property type="match status" value="2"/>
</dbReference>
<dbReference type="InterPro" id="IPR005835">
    <property type="entry name" value="NTP_transferase_dom"/>
</dbReference>
<dbReference type="Gene3D" id="3.10.580.10">
    <property type="entry name" value="CBS-domain"/>
    <property type="match status" value="1"/>
</dbReference>
<organism evidence="3 4">
    <name type="scientific">Ginsengibacter hankyongi</name>
    <dbReference type="NCBI Taxonomy" id="2607284"/>
    <lineage>
        <taxon>Bacteria</taxon>
        <taxon>Pseudomonadati</taxon>
        <taxon>Bacteroidota</taxon>
        <taxon>Chitinophagia</taxon>
        <taxon>Chitinophagales</taxon>
        <taxon>Chitinophagaceae</taxon>
        <taxon>Ginsengibacter</taxon>
    </lineage>
</organism>
<dbReference type="InterPro" id="IPR046342">
    <property type="entry name" value="CBS_dom_sf"/>
</dbReference>
<evidence type="ECO:0000256" key="1">
    <source>
        <dbReference type="PROSITE-ProRule" id="PRU00703"/>
    </source>
</evidence>
<dbReference type="InterPro" id="IPR029044">
    <property type="entry name" value="Nucleotide-diphossugar_trans"/>
</dbReference>
<dbReference type="SUPFAM" id="SSF53448">
    <property type="entry name" value="Nucleotide-diphospho-sugar transferases"/>
    <property type="match status" value="1"/>
</dbReference>
<dbReference type="InterPro" id="IPR000644">
    <property type="entry name" value="CBS_dom"/>
</dbReference>